<feature type="region of interest" description="Disordered" evidence="1">
    <location>
        <begin position="1"/>
        <end position="40"/>
    </location>
</feature>
<proteinExistence type="predicted"/>
<keyword evidence="3" id="KW-1185">Reference proteome</keyword>
<accession>A0A1X6PH94</accession>
<dbReference type="AlphaFoldDB" id="A0A1X6PH94"/>
<dbReference type="Proteomes" id="UP000218209">
    <property type="component" value="Unassembled WGS sequence"/>
</dbReference>
<evidence type="ECO:0000256" key="1">
    <source>
        <dbReference type="SAM" id="MobiDB-lite"/>
    </source>
</evidence>
<gene>
    <name evidence="2" type="ORF">BU14_0057s0023</name>
</gene>
<evidence type="ECO:0000313" key="2">
    <source>
        <dbReference type="EMBL" id="OSX80202.1"/>
    </source>
</evidence>
<feature type="region of interest" description="Disordered" evidence="1">
    <location>
        <begin position="105"/>
        <end position="142"/>
    </location>
</feature>
<reference evidence="2 3" key="1">
    <citation type="submission" date="2017-03" db="EMBL/GenBank/DDBJ databases">
        <title>WGS assembly of Porphyra umbilicalis.</title>
        <authorList>
            <person name="Brawley S.H."/>
            <person name="Blouin N.A."/>
            <person name="Ficko-Blean E."/>
            <person name="Wheeler G.L."/>
            <person name="Lohr M."/>
            <person name="Goodson H.V."/>
            <person name="Jenkins J.W."/>
            <person name="Blaby-Haas C.E."/>
            <person name="Helliwell K.E."/>
            <person name="Chan C."/>
            <person name="Marriage T."/>
            <person name="Bhattacharya D."/>
            <person name="Klein A.S."/>
            <person name="Badis Y."/>
            <person name="Brodie J."/>
            <person name="Cao Y."/>
            <person name="Collen J."/>
            <person name="Dittami S.M."/>
            <person name="Gachon C.M."/>
            <person name="Green B.R."/>
            <person name="Karpowicz S."/>
            <person name="Kim J.W."/>
            <person name="Kudahl U."/>
            <person name="Lin S."/>
            <person name="Michel G."/>
            <person name="Mittag M."/>
            <person name="Olson B.J."/>
            <person name="Pangilinan J."/>
            <person name="Peng Y."/>
            <person name="Qiu H."/>
            <person name="Shu S."/>
            <person name="Singer J.T."/>
            <person name="Smith A.G."/>
            <person name="Sprecher B.N."/>
            <person name="Wagner V."/>
            <person name="Wang W."/>
            <person name="Wang Z.-Y."/>
            <person name="Yan J."/>
            <person name="Yarish C."/>
            <person name="Zoeuner-Riek S."/>
            <person name="Zhuang Y."/>
            <person name="Zou Y."/>
            <person name="Lindquist E.A."/>
            <person name="Grimwood J."/>
            <person name="Barry K."/>
            <person name="Rokhsar D.S."/>
            <person name="Schmutz J."/>
            <person name="Stiller J.W."/>
            <person name="Grossman A.R."/>
            <person name="Prochnik S.E."/>
        </authorList>
    </citation>
    <scope>NUCLEOTIDE SEQUENCE [LARGE SCALE GENOMIC DNA]</scope>
    <source>
        <strain evidence="2">4086291</strain>
    </source>
</reference>
<sequence>MQHRPRIRGPLVVGRGRHHVGDDTAEDGDYGGPGGEVPHGGVRVDTLEAGYVAVTVGARDAGATSTLGGHGKGKGRRRGEPERRKRGTRPLVGEEWRCRHRRCRYEWPGPWKDGDAGARRSDRHQRGSKRWDRGGDGNQPQG</sequence>
<organism evidence="2 3">
    <name type="scientific">Porphyra umbilicalis</name>
    <name type="common">Purple laver</name>
    <name type="synonym">Red alga</name>
    <dbReference type="NCBI Taxonomy" id="2786"/>
    <lineage>
        <taxon>Eukaryota</taxon>
        <taxon>Rhodophyta</taxon>
        <taxon>Bangiophyceae</taxon>
        <taxon>Bangiales</taxon>
        <taxon>Bangiaceae</taxon>
        <taxon>Porphyra</taxon>
    </lineage>
</organism>
<dbReference type="EMBL" id="KV918779">
    <property type="protein sequence ID" value="OSX80202.1"/>
    <property type="molecule type" value="Genomic_DNA"/>
</dbReference>
<evidence type="ECO:0000313" key="3">
    <source>
        <dbReference type="Proteomes" id="UP000218209"/>
    </source>
</evidence>
<protein>
    <submittedName>
        <fullName evidence="2">Uncharacterized protein</fullName>
    </submittedName>
</protein>
<name>A0A1X6PH94_PORUM</name>
<feature type="region of interest" description="Disordered" evidence="1">
    <location>
        <begin position="58"/>
        <end position="90"/>
    </location>
</feature>